<evidence type="ECO:0000256" key="5">
    <source>
        <dbReference type="ARBA" id="ARBA00023239"/>
    </source>
</evidence>
<evidence type="ECO:0000313" key="11">
    <source>
        <dbReference type="Proteomes" id="UP000178943"/>
    </source>
</evidence>
<proteinExistence type="inferred from homology"/>
<evidence type="ECO:0000256" key="7">
    <source>
        <dbReference type="PIRSR" id="PIRSR614732-1"/>
    </source>
</evidence>
<feature type="binding site" evidence="6 8">
    <location>
        <position position="206"/>
    </location>
    <ligand>
        <name>substrate</name>
    </ligand>
</feature>
<dbReference type="GO" id="GO:0004590">
    <property type="term" value="F:orotidine-5'-phosphate decarboxylase activity"/>
    <property type="evidence" value="ECO:0007669"/>
    <property type="project" value="UniProtKB-UniRule"/>
</dbReference>
<dbReference type="InterPro" id="IPR014732">
    <property type="entry name" value="OMPdecase"/>
</dbReference>
<comment type="pathway">
    <text evidence="2 6">Pyrimidine metabolism; UMP biosynthesis via de novo pathway; UMP from orotate: step 2/2.</text>
</comment>
<dbReference type="EMBL" id="MFGW01000205">
    <property type="protein sequence ID" value="OGF59929.1"/>
    <property type="molecule type" value="Genomic_DNA"/>
</dbReference>
<dbReference type="Gene3D" id="3.20.20.70">
    <property type="entry name" value="Aldolase class I"/>
    <property type="match status" value="1"/>
</dbReference>
<comment type="subunit">
    <text evidence="6">Homodimer.</text>
</comment>
<evidence type="ECO:0000256" key="6">
    <source>
        <dbReference type="HAMAP-Rule" id="MF_01200"/>
    </source>
</evidence>
<dbReference type="InterPro" id="IPR047596">
    <property type="entry name" value="OMPdecase_bac"/>
</dbReference>
<comment type="function">
    <text evidence="1 6">Catalyzes the decarboxylation of orotidine 5'-monophosphate (OMP) to uridine 5'-monophosphate (UMP).</text>
</comment>
<dbReference type="GO" id="GO:0005829">
    <property type="term" value="C:cytosol"/>
    <property type="evidence" value="ECO:0007669"/>
    <property type="project" value="TreeGrafter"/>
</dbReference>
<evidence type="ECO:0000256" key="2">
    <source>
        <dbReference type="ARBA" id="ARBA00004861"/>
    </source>
</evidence>
<dbReference type="Proteomes" id="UP000178943">
    <property type="component" value="Unassembled WGS sequence"/>
</dbReference>
<evidence type="ECO:0000259" key="9">
    <source>
        <dbReference type="SMART" id="SM00934"/>
    </source>
</evidence>
<dbReference type="InterPro" id="IPR013785">
    <property type="entry name" value="Aldolase_TIM"/>
</dbReference>
<dbReference type="GO" id="GO:0044205">
    <property type="term" value="P:'de novo' UMP biosynthetic process"/>
    <property type="evidence" value="ECO:0007669"/>
    <property type="project" value="UniProtKB-UniRule"/>
</dbReference>
<feature type="active site" description="Proton donor" evidence="6">
    <location>
        <position position="62"/>
    </location>
</feature>
<feature type="active site" description="For OMPdecase activity" evidence="7">
    <location>
        <position position="60"/>
    </location>
</feature>
<feature type="active site" description="For OMPdecase activity" evidence="7">
    <location>
        <position position="65"/>
    </location>
</feature>
<sequence>MIHDKIIIALDTDSEEKARLLVEQLGDEAVFYKIGIVLFTKVGPAFIKEMKKRGKKIFFDLKFFDIPNSMALASIAGVEAGVDIINYHCLAGEESLREVQMRVAEYCVKGNYKLPLLIGVTVLTSVEGDEQTRARVLSLCHVAKNAGLAGVVCSPMEVAAIKKIYGKDFKTVVPGIRLPEGKLDDQKRAASPSIAFKNGADYIVVGRPIIQATNPKDAFQAIVQDGLNAL</sequence>
<feature type="active site" description="For OMPdecase activity" evidence="7">
    <location>
        <position position="62"/>
    </location>
</feature>
<dbReference type="CDD" id="cd04725">
    <property type="entry name" value="OMP_decarboxylase_like"/>
    <property type="match status" value="1"/>
</dbReference>
<dbReference type="UniPathway" id="UPA00070">
    <property type="reaction ID" value="UER00120"/>
</dbReference>
<dbReference type="PANTHER" id="PTHR32119:SF2">
    <property type="entry name" value="OROTIDINE 5'-PHOSPHATE DECARBOXYLASE"/>
    <property type="match status" value="1"/>
</dbReference>
<dbReference type="PANTHER" id="PTHR32119">
    <property type="entry name" value="OROTIDINE 5'-PHOSPHATE DECARBOXYLASE"/>
    <property type="match status" value="1"/>
</dbReference>
<dbReference type="NCBIfam" id="TIGR01740">
    <property type="entry name" value="pyrF"/>
    <property type="match status" value="1"/>
</dbReference>
<name>A0A1F5V932_9BACT</name>
<organism evidence="10 11">
    <name type="scientific">Candidatus Fischerbacteria bacterium RBG_13_37_8</name>
    <dbReference type="NCBI Taxonomy" id="1817863"/>
    <lineage>
        <taxon>Bacteria</taxon>
        <taxon>Candidatus Fischeribacteriota</taxon>
    </lineage>
</organism>
<evidence type="ECO:0000313" key="10">
    <source>
        <dbReference type="EMBL" id="OGF59929.1"/>
    </source>
</evidence>
<dbReference type="EC" id="4.1.1.23" evidence="6"/>
<comment type="caution">
    <text evidence="10">The sequence shown here is derived from an EMBL/GenBank/DDBJ whole genome shotgun (WGS) entry which is preliminary data.</text>
</comment>
<keyword evidence="4 6" id="KW-0665">Pyrimidine biosynthesis</keyword>
<evidence type="ECO:0000256" key="1">
    <source>
        <dbReference type="ARBA" id="ARBA00002356"/>
    </source>
</evidence>
<protein>
    <recommendedName>
        <fullName evidence="6">Orotidine 5'-phosphate decarboxylase</fullName>
        <ecNumber evidence="6">4.1.1.23</ecNumber>
    </recommendedName>
    <alternativeName>
        <fullName evidence="6">OMP decarboxylase</fullName>
        <shortName evidence="6">OMPDCase</shortName>
        <shortName evidence="6">OMPdecase</shortName>
    </alternativeName>
</protein>
<dbReference type="SUPFAM" id="SSF51366">
    <property type="entry name" value="Ribulose-phoshate binding barrel"/>
    <property type="match status" value="1"/>
</dbReference>
<dbReference type="GO" id="GO:0006207">
    <property type="term" value="P:'de novo' pyrimidine nucleobase biosynthetic process"/>
    <property type="evidence" value="ECO:0007669"/>
    <property type="project" value="InterPro"/>
</dbReference>
<keyword evidence="3 6" id="KW-0210">Decarboxylase</keyword>
<feature type="binding site" evidence="6 8">
    <location>
        <position position="124"/>
    </location>
    <ligand>
        <name>substrate</name>
    </ligand>
</feature>
<dbReference type="AlphaFoldDB" id="A0A1F5V932"/>
<comment type="catalytic activity">
    <reaction evidence="6">
        <text>orotidine 5'-phosphate + H(+) = UMP + CO2</text>
        <dbReference type="Rhea" id="RHEA:11596"/>
        <dbReference type="ChEBI" id="CHEBI:15378"/>
        <dbReference type="ChEBI" id="CHEBI:16526"/>
        <dbReference type="ChEBI" id="CHEBI:57538"/>
        <dbReference type="ChEBI" id="CHEBI:57865"/>
        <dbReference type="EC" id="4.1.1.23"/>
    </reaction>
</comment>
<feature type="binding site" evidence="6">
    <location>
        <begin position="60"/>
        <end position="69"/>
    </location>
    <ligand>
        <name>substrate</name>
    </ligand>
</feature>
<dbReference type="InterPro" id="IPR001754">
    <property type="entry name" value="OMPdeCOase_dom"/>
</dbReference>
<feature type="binding site" evidence="6 8">
    <location>
        <position position="33"/>
    </location>
    <ligand>
        <name>substrate</name>
    </ligand>
</feature>
<keyword evidence="5 6" id="KW-0456">Lyase</keyword>
<comment type="similarity">
    <text evidence="6">Belongs to the OMP decarboxylase family. Type 1 subfamily.</text>
</comment>
<reference evidence="10 11" key="1">
    <citation type="journal article" date="2016" name="Nat. Commun.">
        <title>Thousands of microbial genomes shed light on interconnected biogeochemical processes in an aquifer system.</title>
        <authorList>
            <person name="Anantharaman K."/>
            <person name="Brown C.T."/>
            <person name="Hug L.A."/>
            <person name="Sharon I."/>
            <person name="Castelle C.J."/>
            <person name="Probst A.J."/>
            <person name="Thomas B.C."/>
            <person name="Singh A."/>
            <person name="Wilkins M.J."/>
            <person name="Karaoz U."/>
            <person name="Brodie E.L."/>
            <person name="Williams K.H."/>
            <person name="Hubbard S.S."/>
            <person name="Banfield J.F."/>
        </authorList>
    </citation>
    <scope>NUCLEOTIDE SEQUENCE [LARGE SCALE GENOMIC DNA]</scope>
</reference>
<dbReference type="Pfam" id="PF00215">
    <property type="entry name" value="OMPdecase"/>
    <property type="match status" value="1"/>
</dbReference>
<dbReference type="SMART" id="SM00934">
    <property type="entry name" value="OMPdecase"/>
    <property type="match status" value="1"/>
</dbReference>
<feature type="binding site" evidence="6 8">
    <location>
        <position position="11"/>
    </location>
    <ligand>
        <name>substrate</name>
    </ligand>
</feature>
<feature type="domain" description="Orotidine 5'-phosphate decarboxylase" evidence="9">
    <location>
        <begin position="5"/>
        <end position="222"/>
    </location>
</feature>
<feature type="binding site" evidence="6 8">
    <location>
        <position position="177"/>
    </location>
    <ligand>
        <name>substrate</name>
    </ligand>
</feature>
<evidence type="ECO:0000256" key="4">
    <source>
        <dbReference type="ARBA" id="ARBA00022975"/>
    </source>
</evidence>
<dbReference type="STRING" id="1817863.A2Y62_07695"/>
<evidence type="ECO:0000256" key="3">
    <source>
        <dbReference type="ARBA" id="ARBA00022793"/>
    </source>
</evidence>
<evidence type="ECO:0000256" key="8">
    <source>
        <dbReference type="PIRSR" id="PIRSR614732-2"/>
    </source>
</evidence>
<accession>A0A1F5V932</accession>
<feature type="binding site" evidence="6 8">
    <location>
        <position position="207"/>
    </location>
    <ligand>
        <name>substrate</name>
    </ligand>
</feature>
<dbReference type="NCBIfam" id="NF001273">
    <property type="entry name" value="PRK00230.1"/>
    <property type="match status" value="1"/>
</dbReference>
<dbReference type="HAMAP" id="MF_01200_B">
    <property type="entry name" value="OMPdecase_type1_B"/>
    <property type="match status" value="1"/>
</dbReference>
<gene>
    <name evidence="6" type="primary">pyrF</name>
    <name evidence="10" type="ORF">A2Y62_07695</name>
</gene>
<feature type="binding site" evidence="6 8">
    <location>
        <position position="186"/>
    </location>
    <ligand>
        <name>substrate</name>
    </ligand>
</feature>
<dbReference type="InterPro" id="IPR011060">
    <property type="entry name" value="RibuloseP-bd_barrel"/>
</dbReference>